<organism evidence="10 11">
    <name type="scientific">Mycoplasmopsis bovirhinis</name>
    <dbReference type="NCBI Taxonomy" id="29553"/>
    <lineage>
        <taxon>Bacteria</taxon>
        <taxon>Bacillati</taxon>
        <taxon>Mycoplasmatota</taxon>
        <taxon>Mycoplasmoidales</taxon>
        <taxon>Metamycoplasmataceae</taxon>
        <taxon>Mycoplasmopsis</taxon>
    </lineage>
</organism>
<evidence type="ECO:0000256" key="2">
    <source>
        <dbReference type="ARBA" id="ARBA00022723"/>
    </source>
</evidence>
<keyword evidence="8 10" id="KW-0808">Transferase</keyword>
<dbReference type="EMBL" id="LR214972">
    <property type="protein sequence ID" value="VEU63296.1"/>
    <property type="molecule type" value="Genomic_DNA"/>
</dbReference>
<dbReference type="InterPro" id="IPR045085">
    <property type="entry name" value="HLD_clamp_pol_III_gamma_tau"/>
</dbReference>
<dbReference type="CDD" id="cd00009">
    <property type="entry name" value="AAA"/>
    <property type="match status" value="1"/>
</dbReference>
<keyword evidence="4" id="KW-0862">Zinc</keyword>
<dbReference type="NCBIfam" id="TIGR02397">
    <property type="entry name" value="dnaX_nterm"/>
    <property type="match status" value="1"/>
</dbReference>
<dbReference type="InterPro" id="IPR050238">
    <property type="entry name" value="DNA_Rep/Repair_Clamp_Loader"/>
</dbReference>
<accession>A0A449AEA0</accession>
<dbReference type="FunFam" id="3.40.50.300:FF:000014">
    <property type="entry name" value="DNA polymerase III subunit gamma/tau"/>
    <property type="match status" value="1"/>
</dbReference>
<keyword evidence="5 8" id="KW-0067">ATP-binding</keyword>
<evidence type="ECO:0000256" key="5">
    <source>
        <dbReference type="ARBA" id="ARBA00022840"/>
    </source>
</evidence>
<evidence type="ECO:0000256" key="3">
    <source>
        <dbReference type="ARBA" id="ARBA00022741"/>
    </source>
</evidence>
<dbReference type="SUPFAM" id="SSF52540">
    <property type="entry name" value="P-loop containing nucleoside triphosphate hydrolases"/>
    <property type="match status" value="1"/>
</dbReference>
<dbReference type="Pfam" id="PF22608">
    <property type="entry name" value="DNAX_ATPase_lid"/>
    <property type="match status" value="1"/>
</dbReference>
<evidence type="ECO:0000313" key="11">
    <source>
        <dbReference type="Proteomes" id="UP000289952"/>
    </source>
</evidence>
<proteinExistence type="inferred from homology"/>
<dbReference type="GO" id="GO:0005524">
    <property type="term" value="F:ATP binding"/>
    <property type="evidence" value="ECO:0007669"/>
    <property type="project" value="UniProtKB-KW"/>
</dbReference>
<name>A0A449AEA0_9BACT</name>
<keyword evidence="2" id="KW-0479">Metal-binding</keyword>
<dbReference type="InterPro" id="IPR001270">
    <property type="entry name" value="ClpA/B"/>
</dbReference>
<dbReference type="SMART" id="SM00382">
    <property type="entry name" value="AAA"/>
    <property type="match status" value="1"/>
</dbReference>
<dbReference type="GO" id="GO:0009360">
    <property type="term" value="C:DNA polymerase III complex"/>
    <property type="evidence" value="ECO:0007669"/>
    <property type="project" value="InterPro"/>
</dbReference>
<dbReference type="InterPro" id="IPR003593">
    <property type="entry name" value="AAA+_ATPase"/>
</dbReference>
<dbReference type="InterPro" id="IPR027417">
    <property type="entry name" value="P-loop_NTPase"/>
</dbReference>
<dbReference type="GO" id="GO:0003887">
    <property type="term" value="F:DNA-directed DNA polymerase activity"/>
    <property type="evidence" value="ECO:0007669"/>
    <property type="project" value="UniProtKB-KW"/>
</dbReference>
<dbReference type="RefSeq" id="WP_129621492.1">
    <property type="nucleotide sequence ID" value="NZ_LR214972.1"/>
</dbReference>
<keyword evidence="8 10" id="KW-0548">Nucleotidyltransferase</keyword>
<protein>
    <recommendedName>
        <fullName evidence="8">DNA polymerase III subunit gamma/tau</fullName>
        <ecNumber evidence="8">2.7.7.7</ecNumber>
    </recommendedName>
</protein>
<comment type="similarity">
    <text evidence="1 8">Belongs to the DnaX/STICHEL family.</text>
</comment>
<keyword evidence="6 8" id="KW-0239">DNA-directed DNA polymerase</keyword>
<keyword evidence="8" id="KW-0235">DNA replication</keyword>
<gene>
    <name evidence="8 10" type="primary">dnaX</name>
    <name evidence="10" type="ORF">NCTC10118_00394</name>
</gene>
<comment type="subunit">
    <text evidence="8">DNA polymerase III contains a core (composed of alpha, epsilon and theta chains) that associates with a tau subunit. This core dimerizes to form the POLIII' complex. PolIII' associates with the gamma complex (composed of gamma, delta, delta', psi and chi chains) and with the beta chain to form the complete DNA polymerase III complex.</text>
</comment>
<evidence type="ECO:0000256" key="7">
    <source>
        <dbReference type="ARBA" id="ARBA00049244"/>
    </source>
</evidence>
<dbReference type="CDD" id="cd18137">
    <property type="entry name" value="HLD_clamp_pol_III_gamma_tau"/>
    <property type="match status" value="1"/>
</dbReference>
<dbReference type="Gene3D" id="3.40.50.300">
    <property type="entry name" value="P-loop containing nucleotide triphosphate hydrolases"/>
    <property type="match status" value="1"/>
</dbReference>
<keyword evidence="3 8" id="KW-0547">Nucleotide-binding</keyword>
<dbReference type="GO" id="GO:0046872">
    <property type="term" value="F:metal ion binding"/>
    <property type="evidence" value="ECO:0007669"/>
    <property type="project" value="UniProtKB-KW"/>
</dbReference>
<reference evidence="10 11" key="1">
    <citation type="submission" date="2019-01" db="EMBL/GenBank/DDBJ databases">
        <authorList>
            <consortium name="Pathogen Informatics"/>
        </authorList>
    </citation>
    <scope>NUCLEOTIDE SEQUENCE [LARGE SCALE GENOMIC DNA]</scope>
    <source>
        <strain evidence="10 11">NCTC10118</strain>
    </source>
</reference>
<dbReference type="OrthoDB" id="9810148at2"/>
<evidence type="ECO:0000259" key="9">
    <source>
        <dbReference type="SMART" id="SM00382"/>
    </source>
</evidence>
<evidence type="ECO:0000256" key="1">
    <source>
        <dbReference type="ARBA" id="ARBA00006360"/>
    </source>
</evidence>
<sequence>MDNYKTLYRKYRPKTFEQVVGQEYVVQSLKNLLITGKVGHAYLFCGPKGTGKTSLAKIFASVLNCIHSGNPAKACDVCLVNNDKSLDIIEMDAASNNGVDEIRLLKDKIEQAPINSKYKIYIIDEVHMLTKFAFNALLKTLEEPPHHSIFILATTDQQKIPLTILSRVQRYNFKRMTDSNIITHLKEVLDNEKITYEENSLKMIALLATGGMRDALSIADQASSFNDNHISQKSLESNFGLASIDNYIKLLNTIINLDLNMLISLLNEFNNNGSDANHLIRALMNISKEWLLYYKTKEESFLNWTTKSQILSINLNSKNAVVLYDHFYKILFNIQQHENPYELLQIELISLVDKLSPQVPFGENIKETSSVVKNLETSKQQSITSVPTQKLKQDQIAEPPKPQFNDFFASASEDSFLNDRFIPASINKLSKQETTNSNLPIESQQLINEFFYLNNQSNQKSIDTSSLLVYDEKIYDDIISVCVYSSREKQFKNIDYTQKYNKLKQDAEIISSTINKQYYEEKTLLKNAKIWIATEHAIVMVVQEEANYLDKLRSKSKDSNMQYYIDDIFESGFKKLYFLTNKEKQELIAKIKALQAANKLNDYIKEPQPEIYFTPKN</sequence>
<dbReference type="NCBIfam" id="NF004046">
    <property type="entry name" value="PRK05563.1"/>
    <property type="match status" value="1"/>
</dbReference>
<dbReference type="Pfam" id="PF13177">
    <property type="entry name" value="DNA_pol3_delta2"/>
    <property type="match status" value="1"/>
</dbReference>
<dbReference type="Gene3D" id="1.10.8.60">
    <property type="match status" value="1"/>
</dbReference>
<feature type="domain" description="AAA+ ATPase" evidence="9">
    <location>
        <begin position="38"/>
        <end position="177"/>
    </location>
</feature>
<dbReference type="InterPro" id="IPR012763">
    <property type="entry name" value="DNA_pol_III_sug/sutau_N"/>
</dbReference>
<evidence type="ECO:0000256" key="6">
    <source>
        <dbReference type="ARBA" id="ARBA00022932"/>
    </source>
</evidence>
<dbReference type="EC" id="2.7.7.7" evidence="8"/>
<comment type="catalytic activity">
    <reaction evidence="7 8">
        <text>DNA(n) + a 2'-deoxyribonucleoside 5'-triphosphate = DNA(n+1) + diphosphate</text>
        <dbReference type="Rhea" id="RHEA:22508"/>
        <dbReference type="Rhea" id="RHEA-COMP:17339"/>
        <dbReference type="Rhea" id="RHEA-COMP:17340"/>
        <dbReference type="ChEBI" id="CHEBI:33019"/>
        <dbReference type="ChEBI" id="CHEBI:61560"/>
        <dbReference type="ChEBI" id="CHEBI:173112"/>
        <dbReference type="EC" id="2.7.7.7"/>
    </reaction>
</comment>
<dbReference type="PRINTS" id="PR00300">
    <property type="entry name" value="CLPPROTEASEA"/>
</dbReference>
<dbReference type="GO" id="GO:0006261">
    <property type="term" value="P:DNA-templated DNA replication"/>
    <property type="evidence" value="ECO:0007669"/>
    <property type="project" value="TreeGrafter"/>
</dbReference>
<keyword evidence="11" id="KW-1185">Reference proteome</keyword>
<dbReference type="Proteomes" id="UP000289952">
    <property type="component" value="Chromosome"/>
</dbReference>
<dbReference type="AlphaFoldDB" id="A0A449AEA0"/>
<evidence type="ECO:0000256" key="8">
    <source>
        <dbReference type="RuleBase" id="RU364063"/>
    </source>
</evidence>
<dbReference type="PANTHER" id="PTHR11669">
    <property type="entry name" value="REPLICATION FACTOR C / DNA POLYMERASE III GAMMA-TAU SUBUNIT"/>
    <property type="match status" value="1"/>
</dbReference>
<comment type="function">
    <text evidence="8">DNA polymerase III is a complex, multichain enzyme responsible for most of the replicative synthesis in bacteria. This DNA polymerase also exhibits 3' to 5' exonuclease activity.</text>
</comment>
<dbReference type="PANTHER" id="PTHR11669:SF0">
    <property type="entry name" value="PROTEIN STICHEL-LIKE 2"/>
    <property type="match status" value="1"/>
</dbReference>
<evidence type="ECO:0000256" key="4">
    <source>
        <dbReference type="ARBA" id="ARBA00022833"/>
    </source>
</evidence>
<evidence type="ECO:0000313" key="10">
    <source>
        <dbReference type="EMBL" id="VEU63296.1"/>
    </source>
</evidence>